<keyword evidence="3 12" id="KW-0813">Transport</keyword>
<dbReference type="Proteomes" id="UP000242712">
    <property type="component" value="Unassembled WGS sequence"/>
</dbReference>
<evidence type="ECO:0000256" key="9">
    <source>
        <dbReference type="ARBA" id="ARBA00022989"/>
    </source>
</evidence>
<sequence length="450" mass="50525">MDSVEIARFLTGMTLAVHIIFATIGVGMPLMFAIAEFLGIKKKDPEYLTLAKRWVKGYTITVAVGVVTGTIIGLQLSLLWPSFMKIGGHVIALPLFMETFAFFFEAIFLSIYLYTWDRFKSQWTHLIISIPVILGGSFSALFITSVNSFMNTPAGFEMKNGRMINVEPWAAMFNDSFLVRSFHVVATALMTMAFVLATIAAFKLLKNKFKKDAAYHKKALKLTMILGLIFTLGSMLAGDMSAKFLHQEQPEKLAAYEWHFDTQSKSDLVFFGVLDEDKQEVSGAVKIPGLLSFLADNNVNTKVKGLNDFKASELPPMIVHYYFDLMVAMGVFCFIVSAVFIITMIFKRLRRWTFKKPLLYAAILTGPAALLAIEFGWFLTEQGRQPWIIRGYMKVAQAATQAGGLTLVTILFGLLYLVLLVTASYVLIRMFRNKPAYKEIDELSSERGDH</sequence>
<dbReference type="AlphaFoldDB" id="A0A2K4FEC7"/>
<dbReference type="GO" id="GO:0046872">
    <property type="term" value="F:metal ion binding"/>
    <property type="evidence" value="ECO:0007669"/>
    <property type="project" value="UniProtKB-UniRule"/>
</dbReference>
<protein>
    <submittedName>
        <fullName evidence="13">Cytochrome ubiquinol oxidase subunit I</fullName>
    </submittedName>
</protein>
<feature type="transmembrane region" description="Helical" evidence="12">
    <location>
        <begin position="358"/>
        <end position="379"/>
    </location>
</feature>
<accession>A0A2K4FEC7</accession>
<keyword evidence="11 12" id="KW-0472">Membrane</keyword>
<evidence type="ECO:0000256" key="11">
    <source>
        <dbReference type="ARBA" id="ARBA00023136"/>
    </source>
</evidence>
<evidence type="ECO:0000256" key="4">
    <source>
        <dbReference type="ARBA" id="ARBA00022475"/>
    </source>
</evidence>
<dbReference type="PANTHER" id="PTHR30365:SF14">
    <property type="entry name" value="CYTOCHROME BD MENAQUINOL OXIDASE SUBUNIT I-RELATED"/>
    <property type="match status" value="1"/>
</dbReference>
<keyword evidence="5 12" id="KW-0349">Heme</keyword>
<feature type="transmembrane region" description="Helical" evidence="12">
    <location>
        <begin position="58"/>
        <end position="80"/>
    </location>
</feature>
<evidence type="ECO:0000256" key="6">
    <source>
        <dbReference type="ARBA" id="ARBA00022692"/>
    </source>
</evidence>
<dbReference type="EMBL" id="PPPX01000001">
    <property type="protein sequence ID" value="POA09692.1"/>
    <property type="molecule type" value="Genomic_DNA"/>
</dbReference>
<keyword evidence="10 12" id="KW-0408">Iron</keyword>
<feature type="transmembrane region" description="Helical" evidence="12">
    <location>
        <begin position="126"/>
        <end position="150"/>
    </location>
</feature>
<evidence type="ECO:0000256" key="5">
    <source>
        <dbReference type="ARBA" id="ARBA00022617"/>
    </source>
</evidence>
<dbReference type="PIRSF" id="PIRSF006446">
    <property type="entry name" value="Cyt_quinol_oxidase_1"/>
    <property type="match status" value="1"/>
</dbReference>
<reference evidence="13 14" key="1">
    <citation type="submission" date="2017-08" db="EMBL/GenBank/DDBJ databases">
        <title>Draft genome sequences of 64 type strains of genus Staph aureus.</title>
        <authorList>
            <person name="Cole K."/>
            <person name="Golubchik T."/>
            <person name="Russell J."/>
            <person name="Foster D."/>
            <person name="Llewelyn M."/>
            <person name="Wilson D."/>
            <person name="Crook D."/>
            <person name="Paul J."/>
        </authorList>
    </citation>
    <scope>NUCLEOTIDE SEQUENCE [LARGE SCALE GENOMIC DNA]</scope>
    <source>
        <strain evidence="13 14">DSM 29875</strain>
    </source>
</reference>
<dbReference type="GeneID" id="98297268"/>
<evidence type="ECO:0000256" key="12">
    <source>
        <dbReference type="PIRNR" id="PIRNR006446"/>
    </source>
</evidence>
<feature type="transmembrane region" description="Helical" evidence="12">
    <location>
        <begin position="222"/>
        <end position="242"/>
    </location>
</feature>
<evidence type="ECO:0000256" key="2">
    <source>
        <dbReference type="ARBA" id="ARBA00009819"/>
    </source>
</evidence>
<evidence type="ECO:0000256" key="8">
    <source>
        <dbReference type="ARBA" id="ARBA00022982"/>
    </source>
</evidence>
<evidence type="ECO:0000313" key="13">
    <source>
        <dbReference type="EMBL" id="POA09692.1"/>
    </source>
</evidence>
<evidence type="ECO:0000256" key="7">
    <source>
        <dbReference type="ARBA" id="ARBA00022723"/>
    </source>
</evidence>
<keyword evidence="7 12" id="KW-0479">Metal-binding</keyword>
<comment type="subcellular location">
    <subcellularLocation>
        <location evidence="1">Cell membrane</location>
        <topology evidence="1">Multi-pass membrane protein</topology>
    </subcellularLocation>
</comment>
<comment type="caution">
    <text evidence="13">The sequence shown here is derived from an EMBL/GenBank/DDBJ whole genome shotgun (WGS) entry which is preliminary data.</text>
</comment>
<dbReference type="RefSeq" id="WP_103371033.1">
    <property type="nucleotide sequence ID" value="NZ_CBCRVO010000001.1"/>
</dbReference>
<dbReference type="OrthoDB" id="9807042at2"/>
<dbReference type="GO" id="GO:0070069">
    <property type="term" value="C:cytochrome complex"/>
    <property type="evidence" value="ECO:0007669"/>
    <property type="project" value="UniProtKB-UniRule"/>
</dbReference>
<dbReference type="GO" id="GO:0020037">
    <property type="term" value="F:heme binding"/>
    <property type="evidence" value="ECO:0007669"/>
    <property type="project" value="TreeGrafter"/>
</dbReference>
<keyword evidence="8 12" id="KW-0249">Electron transport</keyword>
<feature type="transmembrane region" description="Helical" evidence="12">
    <location>
        <begin position="321"/>
        <end position="346"/>
    </location>
</feature>
<organism evidence="13 14">
    <name type="scientific">Staphylococcus argensis</name>
    <dbReference type="NCBI Taxonomy" id="1607738"/>
    <lineage>
        <taxon>Bacteria</taxon>
        <taxon>Bacillati</taxon>
        <taxon>Bacillota</taxon>
        <taxon>Bacilli</taxon>
        <taxon>Bacillales</taxon>
        <taxon>Staphylococcaceae</taxon>
        <taxon>Staphylococcus</taxon>
    </lineage>
</organism>
<dbReference type="Pfam" id="PF01654">
    <property type="entry name" value="Cyt_bd_oxida_I"/>
    <property type="match status" value="1"/>
</dbReference>
<dbReference type="GO" id="GO:0005886">
    <property type="term" value="C:plasma membrane"/>
    <property type="evidence" value="ECO:0007669"/>
    <property type="project" value="UniProtKB-SubCell"/>
</dbReference>
<dbReference type="GO" id="GO:0016682">
    <property type="term" value="F:oxidoreductase activity, acting on diphenols and related substances as donors, oxygen as acceptor"/>
    <property type="evidence" value="ECO:0007669"/>
    <property type="project" value="TreeGrafter"/>
</dbReference>
<feature type="transmembrane region" description="Helical" evidence="12">
    <location>
        <begin position="399"/>
        <end position="428"/>
    </location>
</feature>
<keyword evidence="14" id="KW-1185">Reference proteome</keyword>
<keyword evidence="4 12" id="KW-1003">Cell membrane</keyword>
<dbReference type="GO" id="GO:0009055">
    <property type="term" value="F:electron transfer activity"/>
    <property type="evidence" value="ECO:0007669"/>
    <property type="project" value="UniProtKB-UniRule"/>
</dbReference>
<dbReference type="GO" id="GO:0019646">
    <property type="term" value="P:aerobic electron transport chain"/>
    <property type="evidence" value="ECO:0007669"/>
    <property type="project" value="InterPro"/>
</dbReference>
<dbReference type="InterPro" id="IPR002585">
    <property type="entry name" value="Cyt-d_ubiquinol_oxidase_su_1"/>
</dbReference>
<feature type="transmembrane region" description="Helical" evidence="12">
    <location>
        <begin position="182"/>
        <end position="202"/>
    </location>
</feature>
<feature type="transmembrane region" description="Helical" evidence="12">
    <location>
        <begin position="15"/>
        <end position="38"/>
    </location>
</feature>
<dbReference type="PANTHER" id="PTHR30365">
    <property type="entry name" value="CYTOCHROME D UBIQUINOL OXIDASE"/>
    <property type="match status" value="1"/>
</dbReference>
<feature type="transmembrane region" description="Helical" evidence="12">
    <location>
        <begin position="86"/>
        <end position="114"/>
    </location>
</feature>
<evidence type="ECO:0000256" key="10">
    <source>
        <dbReference type="ARBA" id="ARBA00023004"/>
    </source>
</evidence>
<evidence type="ECO:0000256" key="3">
    <source>
        <dbReference type="ARBA" id="ARBA00022448"/>
    </source>
</evidence>
<gene>
    <name evidence="13" type="ORF">CD039_02810</name>
</gene>
<proteinExistence type="inferred from homology"/>
<evidence type="ECO:0000256" key="1">
    <source>
        <dbReference type="ARBA" id="ARBA00004651"/>
    </source>
</evidence>
<comment type="similarity">
    <text evidence="2 12">Belongs to the cytochrome ubiquinol oxidase subunit 1 family.</text>
</comment>
<name>A0A2K4FEC7_9STAP</name>
<keyword evidence="6 12" id="KW-0812">Transmembrane</keyword>
<evidence type="ECO:0000313" key="14">
    <source>
        <dbReference type="Proteomes" id="UP000242712"/>
    </source>
</evidence>
<keyword evidence="9 12" id="KW-1133">Transmembrane helix</keyword>